<gene>
    <name evidence="1" type="ORF">MUK42_28778</name>
</gene>
<name>A0A9E7GJ63_9LILI</name>
<organism evidence="1 2">
    <name type="scientific">Musa troglodytarum</name>
    <name type="common">fe'i banana</name>
    <dbReference type="NCBI Taxonomy" id="320322"/>
    <lineage>
        <taxon>Eukaryota</taxon>
        <taxon>Viridiplantae</taxon>
        <taxon>Streptophyta</taxon>
        <taxon>Embryophyta</taxon>
        <taxon>Tracheophyta</taxon>
        <taxon>Spermatophyta</taxon>
        <taxon>Magnoliopsida</taxon>
        <taxon>Liliopsida</taxon>
        <taxon>Zingiberales</taxon>
        <taxon>Musaceae</taxon>
        <taxon>Musa</taxon>
    </lineage>
</organism>
<keyword evidence="2" id="KW-1185">Reference proteome</keyword>
<dbReference type="Proteomes" id="UP001055439">
    <property type="component" value="Chromosome 6"/>
</dbReference>
<reference evidence="1" key="1">
    <citation type="submission" date="2022-05" db="EMBL/GenBank/DDBJ databases">
        <title>The Musa troglodytarum L. genome provides insights into the mechanism of non-climacteric behaviour and enrichment of carotenoids.</title>
        <authorList>
            <person name="Wang J."/>
        </authorList>
    </citation>
    <scope>NUCLEOTIDE SEQUENCE</scope>
    <source>
        <tissue evidence="1">Leaf</tissue>
    </source>
</reference>
<dbReference type="AlphaFoldDB" id="A0A9E7GJ63"/>
<protein>
    <submittedName>
        <fullName evidence="1">Uncharacterized protein</fullName>
    </submittedName>
</protein>
<dbReference type="EMBL" id="CP097508">
    <property type="protein sequence ID" value="URE13397.1"/>
    <property type="molecule type" value="Genomic_DNA"/>
</dbReference>
<sequence length="133" mass="14767">MNTGDLKLLHEVTDLLVGWKLHKEGEKVHTEQNYMVEAKSEGKGRQSYRGGGAHAIQAKRRMAEEVASSSSLKLLLLNLHTFCSLTTSCFGSFPFTSLSCLFLFKDSCLVNLVSSTLDTIFIPPFRKQVSLQA</sequence>
<proteinExistence type="predicted"/>
<accession>A0A9E7GJ63</accession>
<evidence type="ECO:0000313" key="1">
    <source>
        <dbReference type="EMBL" id="URE13397.1"/>
    </source>
</evidence>
<evidence type="ECO:0000313" key="2">
    <source>
        <dbReference type="Proteomes" id="UP001055439"/>
    </source>
</evidence>